<keyword evidence="15" id="KW-1185">Reference proteome</keyword>
<dbReference type="Gene3D" id="1.20.5.270">
    <property type="entry name" value="Ubiquinol cytochrome reductase, transmembrane domain"/>
    <property type="match status" value="1"/>
</dbReference>
<keyword evidence="5" id="KW-0479">Metal-binding</keyword>
<evidence type="ECO:0000256" key="3">
    <source>
        <dbReference type="ARBA" id="ARBA00022692"/>
    </source>
</evidence>
<keyword evidence="12" id="KW-0496">Mitochondrion</keyword>
<evidence type="ECO:0000256" key="7">
    <source>
        <dbReference type="ARBA" id="ARBA00023004"/>
    </source>
</evidence>
<evidence type="ECO:0000256" key="10">
    <source>
        <dbReference type="ARBA" id="ARBA00023157"/>
    </source>
</evidence>
<evidence type="ECO:0000313" key="15">
    <source>
        <dbReference type="Proteomes" id="UP001307889"/>
    </source>
</evidence>
<keyword evidence="7" id="KW-0408">Iron</keyword>
<comment type="miscellaneous">
    <text evidence="11">The Rieske protein is a high potential 2Fe-2S protein.</text>
</comment>
<comment type="catalytic activity">
    <reaction evidence="11">
        <text>a quinol + 2 Fe(III)-[cytochrome c](out) = a quinone + 2 Fe(II)-[cytochrome c](out) + 2 H(+)(out)</text>
        <dbReference type="Rhea" id="RHEA:11484"/>
        <dbReference type="Rhea" id="RHEA-COMP:10350"/>
        <dbReference type="Rhea" id="RHEA-COMP:14399"/>
        <dbReference type="ChEBI" id="CHEBI:15378"/>
        <dbReference type="ChEBI" id="CHEBI:24646"/>
        <dbReference type="ChEBI" id="CHEBI:29033"/>
        <dbReference type="ChEBI" id="CHEBI:29034"/>
        <dbReference type="ChEBI" id="CHEBI:132124"/>
        <dbReference type="EC" id="7.1.1.8"/>
    </reaction>
</comment>
<evidence type="ECO:0000256" key="6">
    <source>
        <dbReference type="ARBA" id="ARBA00022989"/>
    </source>
</evidence>
<accession>A0ABN7AXH6</accession>
<keyword evidence="8" id="KW-0411">Iron-sulfur</keyword>
<dbReference type="SUPFAM" id="SSF50022">
    <property type="entry name" value="ISP domain"/>
    <property type="match status" value="1"/>
</dbReference>
<keyword evidence="12" id="KW-0679">Respiratory chain</keyword>
<comment type="subcellular location">
    <subcellularLocation>
        <location evidence="1">Membrane</location>
        <topology evidence="1">Single-pass membrane protein</topology>
    </subcellularLocation>
    <subcellularLocation>
        <location evidence="12">Mitochondrion inner membrane</location>
    </subcellularLocation>
</comment>
<dbReference type="PROSITE" id="PS51296">
    <property type="entry name" value="RIESKE"/>
    <property type="match status" value="1"/>
</dbReference>
<keyword evidence="6" id="KW-1133">Transmembrane helix</keyword>
<dbReference type="SUPFAM" id="SSF81502">
    <property type="entry name" value="ISP transmembrane anchor"/>
    <property type="match status" value="1"/>
</dbReference>
<dbReference type="InterPro" id="IPR037008">
    <property type="entry name" value="bc1_Rieske_TM_sf"/>
</dbReference>
<protein>
    <recommendedName>
        <fullName evidence="11">Cytochrome b-c1 complex subunit Rieske, mitochondrial</fullName>
        <ecNumber evidence="11">7.1.1.8</ecNumber>
    </recommendedName>
</protein>
<comment type="similarity">
    <text evidence="2">Belongs to the Rieske iron-sulfur protein family.</text>
</comment>
<dbReference type="NCBIfam" id="TIGR01416">
    <property type="entry name" value="Rieske_proteo"/>
    <property type="match status" value="1"/>
</dbReference>
<dbReference type="Pfam" id="PF02921">
    <property type="entry name" value="UCR_TM"/>
    <property type="match status" value="1"/>
</dbReference>
<dbReference type="PRINTS" id="PR00162">
    <property type="entry name" value="RIESKE"/>
</dbReference>
<evidence type="ECO:0000256" key="4">
    <source>
        <dbReference type="ARBA" id="ARBA00022714"/>
    </source>
</evidence>
<feature type="domain" description="Rieske" evidence="13">
    <location>
        <begin position="154"/>
        <end position="250"/>
    </location>
</feature>
<gene>
    <name evidence="14" type="ORF">NTJ_09681</name>
</gene>
<evidence type="ECO:0000256" key="11">
    <source>
        <dbReference type="RuleBase" id="RU004494"/>
    </source>
</evidence>
<dbReference type="InterPro" id="IPR004192">
    <property type="entry name" value="Rieske_TM"/>
</dbReference>
<evidence type="ECO:0000256" key="1">
    <source>
        <dbReference type="ARBA" id="ARBA00004167"/>
    </source>
</evidence>
<dbReference type="EMBL" id="AP028915">
    <property type="protein sequence ID" value="BES96868.1"/>
    <property type="molecule type" value="Genomic_DNA"/>
</dbReference>
<proteinExistence type="inferred from homology"/>
<dbReference type="Proteomes" id="UP001307889">
    <property type="component" value="Chromosome 7"/>
</dbReference>
<dbReference type="InterPro" id="IPR014349">
    <property type="entry name" value="Rieske_Fe-S_prot"/>
</dbReference>
<keyword evidence="11" id="KW-0249">Electron transport</keyword>
<keyword evidence="11" id="KW-0813">Transport</keyword>
<dbReference type="CDD" id="cd03470">
    <property type="entry name" value="Rieske_cytochrome_bc1"/>
    <property type="match status" value="1"/>
</dbReference>
<dbReference type="Gene3D" id="2.102.10.10">
    <property type="entry name" value="Rieske [2Fe-2S] iron-sulphur domain"/>
    <property type="match status" value="1"/>
</dbReference>
<dbReference type="EC" id="7.1.1.8" evidence="11"/>
<evidence type="ECO:0000256" key="12">
    <source>
        <dbReference type="RuleBase" id="RU004495"/>
    </source>
</evidence>
<dbReference type="InterPro" id="IPR005805">
    <property type="entry name" value="Rieske_Fe-S_prot_C"/>
</dbReference>
<dbReference type="InterPro" id="IPR036922">
    <property type="entry name" value="Rieske_2Fe-2S_sf"/>
</dbReference>
<evidence type="ECO:0000256" key="2">
    <source>
        <dbReference type="ARBA" id="ARBA00010651"/>
    </source>
</evidence>
<sequence>MAISRNSFRNCMLVFNRDILKCKRSTSCLQSMDMCTCRNEDGDQDNPKNKSSKRVRTYRDLEWPDFSKYRRGSNKYECIPASENSSTRKLSSYIPIAATLIGSVYGAKTVVTQFITSMSPSKDVLAMAQAEVNISNIPVGMMTTVKWRGKPLFIKHRAEADVQTERQTPLSMLRDPERDEDRVLKPEWLVVIGVCTHLGCVPISNAGDYNAFYCPCHGSHYDHSGRIRKGPAPTNLEVPPYIFLNDDIILVG</sequence>
<keyword evidence="10" id="KW-1015">Disulfide bond</keyword>
<dbReference type="PANTHER" id="PTHR10134">
    <property type="entry name" value="CYTOCHROME B-C1 COMPLEX SUBUNIT RIESKE, MITOCHONDRIAL"/>
    <property type="match status" value="1"/>
</dbReference>
<evidence type="ECO:0000256" key="8">
    <source>
        <dbReference type="ARBA" id="ARBA00023014"/>
    </source>
</evidence>
<dbReference type="InterPro" id="IPR017941">
    <property type="entry name" value="Rieske_2Fe-2S"/>
</dbReference>
<evidence type="ECO:0000256" key="5">
    <source>
        <dbReference type="ARBA" id="ARBA00022723"/>
    </source>
</evidence>
<evidence type="ECO:0000256" key="9">
    <source>
        <dbReference type="ARBA" id="ARBA00023136"/>
    </source>
</evidence>
<name>A0ABN7AXH6_9HEMI</name>
<dbReference type="InterPro" id="IPR006317">
    <property type="entry name" value="Ubiquinol_cyt_c_Rdtase_Fe-S-su"/>
</dbReference>
<keyword evidence="3" id="KW-0812">Transmembrane</keyword>
<evidence type="ECO:0000259" key="13">
    <source>
        <dbReference type="PROSITE" id="PS51296"/>
    </source>
</evidence>
<dbReference type="Pfam" id="PF00355">
    <property type="entry name" value="Rieske"/>
    <property type="match status" value="1"/>
</dbReference>
<keyword evidence="9" id="KW-0472">Membrane</keyword>
<keyword evidence="4" id="KW-0001">2Fe-2S</keyword>
<comment type="cofactor">
    <cofactor evidence="11">
        <name>[2Fe-2S] cluster</name>
        <dbReference type="ChEBI" id="CHEBI:190135"/>
    </cofactor>
    <text evidence="11">Binds 1 [2Fe-2S] cluster per subunit.</text>
</comment>
<reference evidence="14 15" key="1">
    <citation type="submission" date="2023-09" db="EMBL/GenBank/DDBJ databases">
        <title>Nesidiocoris tenuis whole genome shotgun sequence.</title>
        <authorList>
            <person name="Shibata T."/>
            <person name="Shimoda M."/>
            <person name="Kobayashi T."/>
            <person name="Uehara T."/>
        </authorList>
    </citation>
    <scope>NUCLEOTIDE SEQUENCE [LARGE SCALE GENOMIC DNA]</scope>
    <source>
        <strain evidence="14 15">Japan</strain>
    </source>
</reference>
<organism evidence="14 15">
    <name type="scientific">Nesidiocoris tenuis</name>
    <dbReference type="NCBI Taxonomy" id="355587"/>
    <lineage>
        <taxon>Eukaryota</taxon>
        <taxon>Metazoa</taxon>
        <taxon>Ecdysozoa</taxon>
        <taxon>Arthropoda</taxon>
        <taxon>Hexapoda</taxon>
        <taxon>Insecta</taxon>
        <taxon>Pterygota</taxon>
        <taxon>Neoptera</taxon>
        <taxon>Paraneoptera</taxon>
        <taxon>Hemiptera</taxon>
        <taxon>Heteroptera</taxon>
        <taxon>Panheteroptera</taxon>
        <taxon>Cimicomorpha</taxon>
        <taxon>Miridae</taxon>
        <taxon>Dicyphina</taxon>
        <taxon>Nesidiocoris</taxon>
    </lineage>
</organism>
<evidence type="ECO:0000313" key="14">
    <source>
        <dbReference type="EMBL" id="BES96868.1"/>
    </source>
</evidence>